<keyword evidence="2" id="KW-1133">Transmembrane helix</keyword>
<dbReference type="AlphaFoldDB" id="A0A7W7PK72"/>
<gene>
    <name evidence="4" type="ORF">FHS39_001083</name>
</gene>
<keyword evidence="2" id="KW-0472">Membrane</keyword>
<dbReference type="InterPro" id="IPR058488">
    <property type="entry name" value="DUF8175"/>
</dbReference>
<dbReference type="RefSeq" id="WP_184346563.1">
    <property type="nucleotide sequence ID" value="NZ_JACHJH010000001.1"/>
</dbReference>
<keyword evidence="2" id="KW-0812">Transmembrane</keyword>
<feature type="domain" description="DUF8175" evidence="3">
    <location>
        <begin position="69"/>
        <end position="256"/>
    </location>
</feature>
<feature type="transmembrane region" description="Helical" evidence="2">
    <location>
        <begin position="12"/>
        <end position="37"/>
    </location>
</feature>
<proteinExistence type="predicted"/>
<evidence type="ECO:0000256" key="1">
    <source>
        <dbReference type="SAM" id="MobiDB-lite"/>
    </source>
</evidence>
<sequence length="260" mass="26680">MADRKDGQDRGKLGGGLFITSAVIIFLVVMLGVFVVVTKDDDSKGSSAAGKGTAAPTAAPASGGSSGSSNGSSSATSKPADGTCTPTDTDKKVPTAAPQDVTWELVNSAVLPRSKSAGPMKFDGLTAGCYAHTPRGALMAAINGYYRVIVALPDTKPMNDMLLPGPGRDTLLDGAKKINQPIPAGDLAQLAGFQMVTYTDETAVVSLVNGDGSAGTLKVFQVTVRWSDGDWKVVPADDGHLQSSSSVIPDMAGYVQFRGL</sequence>
<organism evidence="4 5">
    <name type="scientific">Streptomyces olivoverticillatus</name>
    <dbReference type="NCBI Taxonomy" id="66427"/>
    <lineage>
        <taxon>Bacteria</taxon>
        <taxon>Bacillati</taxon>
        <taxon>Actinomycetota</taxon>
        <taxon>Actinomycetes</taxon>
        <taxon>Kitasatosporales</taxon>
        <taxon>Streptomycetaceae</taxon>
        <taxon>Streptomyces</taxon>
    </lineage>
</organism>
<keyword evidence="5" id="KW-1185">Reference proteome</keyword>
<evidence type="ECO:0000313" key="5">
    <source>
        <dbReference type="Proteomes" id="UP000556084"/>
    </source>
</evidence>
<feature type="region of interest" description="Disordered" evidence="1">
    <location>
        <begin position="42"/>
        <end position="98"/>
    </location>
</feature>
<accession>A0A7W7PK72</accession>
<name>A0A7W7PK72_9ACTN</name>
<reference evidence="4 5" key="1">
    <citation type="submission" date="2020-08" db="EMBL/GenBank/DDBJ databases">
        <title>Genomic Encyclopedia of Type Strains, Phase III (KMG-III): the genomes of soil and plant-associated and newly described type strains.</title>
        <authorList>
            <person name="Whitman W."/>
        </authorList>
    </citation>
    <scope>NUCLEOTIDE SEQUENCE [LARGE SCALE GENOMIC DNA]</scope>
    <source>
        <strain evidence="4 5">CECT 3266</strain>
    </source>
</reference>
<protein>
    <recommendedName>
        <fullName evidence="3">DUF8175 domain-containing protein</fullName>
    </recommendedName>
</protein>
<evidence type="ECO:0000313" key="4">
    <source>
        <dbReference type="EMBL" id="MBB4892083.1"/>
    </source>
</evidence>
<dbReference type="EMBL" id="JACHJH010000001">
    <property type="protein sequence ID" value="MBB4892083.1"/>
    <property type="molecule type" value="Genomic_DNA"/>
</dbReference>
<feature type="compositionally biased region" description="Low complexity" evidence="1">
    <location>
        <begin position="45"/>
        <end position="80"/>
    </location>
</feature>
<evidence type="ECO:0000259" key="3">
    <source>
        <dbReference type="Pfam" id="PF26526"/>
    </source>
</evidence>
<dbReference type="Proteomes" id="UP000556084">
    <property type="component" value="Unassembled WGS sequence"/>
</dbReference>
<comment type="caution">
    <text evidence="4">The sequence shown here is derived from an EMBL/GenBank/DDBJ whole genome shotgun (WGS) entry which is preliminary data.</text>
</comment>
<dbReference type="Pfam" id="PF26526">
    <property type="entry name" value="DUF8175"/>
    <property type="match status" value="1"/>
</dbReference>
<evidence type="ECO:0000256" key="2">
    <source>
        <dbReference type="SAM" id="Phobius"/>
    </source>
</evidence>